<evidence type="ECO:0000259" key="2">
    <source>
        <dbReference type="Pfam" id="PF22915"/>
    </source>
</evidence>
<dbReference type="InterPro" id="IPR055241">
    <property type="entry name" value="Armadillo_rpt_dom"/>
</dbReference>
<sequence>MQGALLRHAHLCQRKLQLLPSVGLLSSRRLRAAPSIRAASGSGNRDPARPSAPPLPQELRNSEPVNYPEVYQGSDYATGQPGSRENQLPVDESVFATDQVQAQDQGSYGTQYEARDFSLPSISRQERQAQQGPIQSLQGVEPFQRIAQARWARPVVGALGLLLGGTLLLSLARVARRYNSPKSKRRRTVDLNKTVVDVLDSYLPTNRMGLTPGVVRGLRLKTGFTATEIFRKYLWYLLRERKFDEDAVADLSALRSVLAMKDEDVADALRERAQRIYEKYGNVMLETEGMTKAGIERKATCRALFSKLLYLAESEKILAQDGPAAENLKLPDIFGATEDDASSLRIVSLYEVDLDNLEGQFES</sequence>
<evidence type="ECO:0000256" key="1">
    <source>
        <dbReference type="SAM" id="MobiDB-lite"/>
    </source>
</evidence>
<feature type="domain" description="Armadillo-like repeats" evidence="2">
    <location>
        <begin position="222"/>
        <end position="313"/>
    </location>
</feature>
<feature type="region of interest" description="Disordered" evidence="1">
    <location>
        <begin position="35"/>
        <end position="87"/>
    </location>
</feature>
<dbReference type="GO" id="GO:0009941">
    <property type="term" value="C:chloroplast envelope"/>
    <property type="evidence" value="ECO:0007669"/>
    <property type="project" value="TreeGrafter"/>
</dbReference>
<keyword evidence="4" id="KW-1185">Reference proteome</keyword>
<accession>A0AAV1I925</accession>
<dbReference type="EMBL" id="CAUYUE010000008">
    <property type="protein sequence ID" value="CAK0783201.1"/>
    <property type="molecule type" value="Genomic_DNA"/>
</dbReference>
<evidence type="ECO:0000313" key="3">
    <source>
        <dbReference type="EMBL" id="CAK0783201.1"/>
    </source>
</evidence>
<dbReference type="AlphaFoldDB" id="A0AAV1I925"/>
<evidence type="ECO:0000313" key="4">
    <source>
        <dbReference type="Proteomes" id="UP001314263"/>
    </source>
</evidence>
<dbReference type="PANTHER" id="PTHR36793">
    <property type="entry name" value="RIBOSOMAL RNA SMALL SUBUNIT METHYLTRANSFERASE J"/>
    <property type="match status" value="1"/>
</dbReference>
<dbReference type="Pfam" id="PF22915">
    <property type="entry name" value="ARMH5"/>
    <property type="match status" value="1"/>
</dbReference>
<protein>
    <recommendedName>
        <fullName evidence="2">Armadillo-like repeats domain-containing protein</fullName>
    </recommendedName>
</protein>
<dbReference type="Proteomes" id="UP001314263">
    <property type="component" value="Unassembled WGS sequence"/>
</dbReference>
<gene>
    <name evidence="3" type="ORF">CVIRNUC_006400</name>
</gene>
<dbReference type="GO" id="GO:0009535">
    <property type="term" value="C:chloroplast thylakoid membrane"/>
    <property type="evidence" value="ECO:0007669"/>
    <property type="project" value="TreeGrafter"/>
</dbReference>
<dbReference type="PANTHER" id="PTHR36793:SF1">
    <property type="entry name" value="RIBOSOMAL RNA SMALL SUBUNIT METHYLTRANSFERASE J"/>
    <property type="match status" value="1"/>
</dbReference>
<organism evidence="3 4">
    <name type="scientific">Coccomyxa viridis</name>
    <dbReference type="NCBI Taxonomy" id="1274662"/>
    <lineage>
        <taxon>Eukaryota</taxon>
        <taxon>Viridiplantae</taxon>
        <taxon>Chlorophyta</taxon>
        <taxon>core chlorophytes</taxon>
        <taxon>Trebouxiophyceae</taxon>
        <taxon>Trebouxiophyceae incertae sedis</taxon>
        <taxon>Coccomyxaceae</taxon>
        <taxon>Coccomyxa</taxon>
    </lineage>
</organism>
<name>A0AAV1I925_9CHLO</name>
<reference evidence="3 4" key="1">
    <citation type="submission" date="2023-10" db="EMBL/GenBank/DDBJ databases">
        <authorList>
            <person name="Maclean D."/>
            <person name="Macfadyen A."/>
        </authorList>
    </citation>
    <scope>NUCLEOTIDE SEQUENCE [LARGE SCALE GENOMIC DNA]</scope>
</reference>
<feature type="compositionally biased region" description="Polar residues" evidence="1">
    <location>
        <begin position="75"/>
        <end position="86"/>
    </location>
</feature>
<comment type="caution">
    <text evidence="3">The sequence shown here is derived from an EMBL/GenBank/DDBJ whole genome shotgun (WGS) entry which is preliminary data.</text>
</comment>
<proteinExistence type="predicted"/>